<dbReference type="GO" id="GO:0009898">
    <property type="term" value="C:cytoplasmic side of plasma membrane"/>
    <property type="evidence" value="ECO:0007669"/>
    <property type="project" value="TreeGrafter"/>
</dbReference>
<dbReference type="Pfam" id="PF01656">
    <property type="entry name" value="CbiA"/>
    <property type="match status" value="1"/>
</dbReference>
<gene>
    <name evidence="4" type="ORF">CR165_13190</name>
</gene>
<organism evidence="4 5">
    <name type="scientific">Teichococcus aestuarii</name>
    <dbReference type="NCBI Taxonomy" id="568898"/>
    <lineage>
        <taxon>Bacteria</taxon>
        <taxon>Pseudomonadati</taxon>
        <taxon>Pseudomonadota</taxon>
        <taxon>Alphaproteobacteria</taxon>
        <taxon>Acetobacterales</taxon>
        <taxon>Roseomonadaceae</taxon>
        <taxon>Roseomonas</taxon>
    </lineage>
</organism>
<dbReference type="Proteomes" id="UP000245048">
    <property type="component" value="Unassembled WGS sequence"/>
</dbReference>
<reference evidence="5" key="1">
    <citation type="submission" date="2017-10" db="EMBL/GenBank/DDBJ databases">
        <authorList>
            <person name="Toshchakov S.V."/>
            <person name="Goeva M.A."/>
        </authorList>
    </citation>
    <scope>NUCLEOTIDE SEQUENCE [LARGE SCALE GENOMIC DNA]</scope>
    <source>
        <strain evidence="5">JR1/69-1-13</strain>
    </source>
</reference>
<dbReference type="AlphaFoldDB" id="A0A2U1V386"/>
<proteinExistence type="predicted"/>
<dbReference type="SUPFAM" id="SSF52540">
    <property type="entry name" value="P-loop containing nucleoside triphosphate hydrolases"/>
    <property type="match status" value="1"/>
</dbReference>
<feature type="domain" description="CobQ/CobB/MinD/ParA nucleotide binding" evidence="3">
    <location>
        <begin position="30"/>
        <end position="247"/>
    </location>
</feature>
<evidence type="ECO:0000259" key="3">
    <source>
        <dbReference type="Pfam" id="PF01656"/>
    </source>
</evidence>
<dbReference type="InterPro" id="IPR002586">
    <property type="entry name" value="CobQ/CobB/MinD/ParA_Nub-bd_dom"/>
</dbReference>
<protein>
    <submittedName>
        <fullName evidence="4">Cobyrinic acid a,c-diamide synthase</fullName>
    </submittedName>
</protein>
<dbReference type="OrthoDB" id="9816297at2"/>
<dbReference type="GO" id="GO:0005524">
    <property type="term" value="F:ATP binding"/>
    <property type="evidence" value="ECO:0007669"/>
    <property type="project" value="UniProtKB-KW"/>
</dbReference>
<evidence type="ECO:0000256" key="1">
    <source>
        <dbReference type="ARBA" id="ARBA00022741"/>
    </source>
</evidence>
<keyword evidence="2" id="KW-0067">ATP-binding</keyword>
<keyword evidence="5" id="KW-1185">Reference proteome</keyword>
<evidence type="ECO:0000313" key="5">
    <source>
        <dbReference type="Proteomes" id="UP000245048"/>
    </source>
</evidence>
<dbReference type="PANTHER" id="PTHR43384">
    <property type="entry name" value="SEPTUM SITE-DETERMINING PROTEIN MIND HOMOLOG, CHLOROPLASTIC-RELATED"/>
    <property type="match status" value="1"/>
</dbReference>
<name>A0A2U1V386_9PROT</name>
<evidence type="ECO:0000313" key="4">
    <source>
        <dbReference type="EMBL" id="PWC28370.1"/>
    </source>
</evidence>
<dbReference type="PIRSF" id="PIRSF003092">
    <property type="entry name" value="MinD"/>
    <property type="match status" value="1"/>
</dbReference>
<dbReference type="GO" id="GO:0016887">
    <property type="term" value="F:ATP hydrolysis activity"/>
    <property type="evidence" value="ECO:0007669"/>
    <property type="project" value="TreeGrafter"/>
</dbReference>
<accession>A0A2U1V386</accession>
<dbReference type="InterPro" id="IPR025501">
    <property type="entry name" value="MinD_FleN"/>
</dbReference>
<dbReference type="InterPro" id="IPR050625">
    <property type="entry name" value="ParA/MinD_ATPase"/>
</dbReference>
<sequence length="278" mass="29127">MIEPRAAFSPEPLLPEPLLPEPLLPPGRIVAVASGKGGVGKTWLSITLAQALARRGLQVLLVDADLGLANVDVQLGLQPERDLHGLLTGRLSLRQAVLRHPAGGFDVLAGRSGSGALAAMEAATVERVAALLRDGATFWDVVLLDLGAGLAPPTRRLAASADLLLVVATDEPTSLTDAYAVLKLHGQDRPGAEARIVVNQAMDAARGRRTAATLQRACVTFLRRQVPLAGVVRRDEKVRDAIRRQTPLLTRHPGSAAAADVEALAGGLGLRAAFAAVR</sequence>
<dbReference type="Gene3D" id="3.40.50.300">
    <property type="entry name" value="P-loop containing nucleotide triphosphate hydrolases"/>
    <property type="match status" value="1"/>
</dbReference>
<evidence type="ECO:0000256" key="2">
    <source>
        <dbReference type="ARBA" id="ARBA00022840"/>
    </source>
</evidence>
<dbReference type="InterPro" id="IPR027417">
    <property type="entry name" value="P-loop_NTPase"/>
</dbReference>
<keyword evidence="1" id="KW-0547">Nucleotide-binding</keyword>
<dbReference type="GO" id="GO:0051782">
    <property type="term" value="P:negative regulation of cell division"/>
    <property type="evidence" value="ECO:0007669"/>
    <property type="project" value="TreeGrafter"/>
</dbReference>
<dbReference type="GO" id="GO:0005829">
    <property type="term" value="C:cytosol"/>
    <property type="evidence" value="ECO:0007669"/>
    <property type="project" value="TreeGrafter"/>
</dbReference>
<dbReference type="EMBL" id="PDOA01000008">
    <property type="protein sequence ID" value="PWC28370.1"/>
    <property type="molecule type" value="Genomic_DNA"/>
</dbReference>
<comment type="caution">
    <text evidence="4">The sequence shown here is derived from an EMBL/GenBank/DDBJ whole genome shotgun (WGS) entry which is preliminary data.</text>
</comment>
<dbReference type="PANTHER" id="PTHR43384:SF4">
    <property type="entry name" value="CELLULOSE BIOSYNTHESIS PROTEIN BCSQ-RELATED"/>
    <property type="match status" value="1"/>
</dbReference>